<dbReference type="Proteomes" id="UP000589521">
    <property type="component" value="Unassembled WGS sequence"/>
</dbReference>
<comment type="caution">
    <text evidence="1">The sequence shown here is derived from an EMBL/GenBank/DDBJ whole genome shotgun (WGS) entry which is preliminary data.</text>
</comment>
<gene>
    <name evidence="1" type="ORF">HZY94_05355</name>
</gene>
<dbReference type="NCBIfam" id="TIGR02126">
    <property type="entry name" value="phgtail_TP901_1"/>
    <property type="match status" value="1"/>
</dbReference>
<accession>A0A7Z0S4H6</accession>
<dbReference type="AlphaFoldDB" id="A0A7Z0S4H6"/>
<protein>
    <submittedName>
        <fullName evidence="1">Phage major tail protein, TP901-1 family</fullName>
    </submittedName>
</protein>
<name>A0A7Z0S4H6_9STRE</name>
<evidence type="ECO:0000313" key="1">
    <source>
        <dbReference type="EMBL" id="NYS96603.1"/>
    </source>
</evidence>
<evidence type="ECO:0000313" key="2">
    <source>
        <dbReference type="Proteomes" id="UP000589521"/>
    </source>
</evidence>
<proteinExistence type="predicted"/>
<dbReference type="EMBL" id="JACBXX010000125">
    <property type="protein sequence ID" value="NYS96603.1"/>
    <property type="molecule type" value="Genomic_DNA"/>
</dbReference>
<dbReference type="RefSeq" id="WP_179925324.1">
    <property type="nucleotide sequence ID" value="NZ_JACBXX010000125.1"/>
</dbReference>
<dbReference type="PRINTS" id="PR01997">
    <property type="entry name" value="MTP2FAMILY"/>
</dbReference>
<reference evidence="1 2" key="1">
    <citation type="submission" date="2020-07" db="EMBL/GenBank/DDBJ databases">
        <title>MOT database genomes.</title>
        <authorList>
            <person name="Joseph S."/>
            <person name="Aduse-Opoku J."/>
            <person name="Hashim A."/>
            <person name="Wade W."/>
            <person name="Curtis M."/>
        </authorList>
    </citation>
    <scope>NUCLEOTIDE SEQUENCE [LARGE SCALE GENOMIC DNA]</scope>
    <source>
        <strain evidence="1 2">STR</strain>
    </source>
</reference>
<dbReference type="Pfam" id="PF06199">
    <property type="entry name" value="Phage_tail_2"/>
    <property type="match status" value="1"/>
</dbReference>
<organism evidence="1 2">
    <name type="scientific">Streptococcus danieliae</name>
    <dbReference type="NCBI Taxonomy" id="747656"/>
    <lineage>
        <taxon>Bacteria</taxon>
        <taxon>Bacillati</taxon>
        <taxon>Bacillota</taxon>
        <taxon>Bacilli</taxon>
        <taxon>Lactobacillales</taxon>
        <taxon>Streptococcaceae</taxon>
        <taxon>Streptococcus</taxon>
    </lineage>
</organism>
<sequence>MSIEVINGKDYLAFFRLLKESTQQDADRIRFMTEMSLSMEKETDSETTVDGIVTSIADGENTLEFTALAYRDTDPNTIAMWKQMRQWYLDGETVEVWNVDIKSGKLNEETQKTEYLVDYFQGKFTSFELSAAADGKVELTYSYTINGNGIFDHKDTLTEAQEAAVKAAQFAYQTLAKVTSI</sequence>
<dbReference type="InterPro" id="IPR011855">
    <property type="entry name" value="Phgtail_TP901_1"/>
</dbReference>
<dbReference type="InterPro" id="IPR022345">
    <property type="entry name" value="Phage_69_Orf23_MTP"/>
</dbReference>